<protein>
    <recommendedName>
        <fullName evidence="4">DUF624 domain-containing protein</fullName>
    </recommendedName>
</protein>
<dbReference type="Pfam" id="PF04854">
    <property type="entry name" value="DUF624"/>
    <property type="match status" value="1"/>
</dbReference>
<reference evidence="2 3" key="1">
    <citation type="submission" date="2016-10" db="EMBL/GenBank/DDBJ databases">
        <title>Genome sequence of Streptomyces gilvigriseus MUSC 26.</title>
        <authorList>
            <person name="Lee L.-H."/>
            <person name="Ser H.-L."/>
        </authorList>
    </citation>
    <scope>NUCLEOTIDE SEQUENCE [LARGE SCALE GENOMIC DNA]</scope>
    <source>
        <strain evidence="2 3">MUSC 26</strain>
    </source>
</reference>
<evidence type="ECO:0008006" key="4">
    <source>
        <dbReference type="Google" id="ProtNLM"/>
    </source>
</evidence>
<feature type="transmembrane region" description="Helical" evidence="1">
    <location>
        <begin position="141"/>
        <end position="162"/>
    </location>
</feature>
<dbReference type="EMBL" id="MLCF01000156">
    <property type="protein sequence ID" value="OIV35423.1"/>
    <property type="molecule type" value="Genomic_DNA"/>
</dbReference>
<organism evidence="2 3">
    <name type="scientific">Mangrovactinospora gilvigrisea</name>
    <dbReference type="NCBI Taxonomy" id="1428644"/>
    <lineage>
        <taxon>Bacteria</taxon>
        <taxon>Bacillati</taxon>
        <taxon>Actinomycetota</taxon>
        <taxon>Actinomycetes</taxon>
        <taxon>Kitasatosporales</taxon>
        <taxon>Streptomycetaceae</taxon>
        <taxon>Mangrovactinospora</taxon>
    </lineage>
</organism>
<keyword evidence="1" id="KW-1133">Transmembrane helix</keyword>
<comment type="caution">
    <text evidence="2">The sequence shown here is derived from an EMBL/GenBank/DDBJ whole genome shotgun (WGS) entry which is preliminary data.</text>
</comment>
<dbReference type="AlphaFoldDB" id="A0A1J7B9R6"/>
<evidence type="ECO:0000313" key="2">
    <source>
        <dbReference type="EMBL" id="OIV35423.1"/>
    </source>
</evidence>
<evidence type="ECO:0000313" key="3">
    <source>
        <dbReference type="Proteomes" id="UP000243342"/>
    </source>
</evidence>
<dbReference type="Proteomes" id="UP000243342">
    <property type="component" value="Unassembled WGS sequence"/>
</dbReference>
<proteinExistence type="predicted"/>
<dbReference type="RefSeq" id="WP_071658643.1">
    <property type="nucleotide sequence ID" value="NZ_MLCF01000156.1"/>
</dbReference>
<dbReference type="InterPro" id="IPR006938">
    <property type="entry name" value="DUF624"/>
</dbReference>
<feature type="transmembrane region" description="Helical" evidence="1">
    <location>
        <begin position="108"/>
        <end position="129"/>
    </location>
</feature>
<keyword evidence="1" id="KW-0472">Membrane</keyword>
<feature type="transmembrane region" description="Helical" evidence="1">
    <location>
        <begin position="69"/>
        <end position="88"/>
    </location>
</feature>
<accession>A0A1J7B9R6</accession>
<sequence length="222" mass="23303">MRRLISRVSGPFDTVFCVVWAGLLWAFTSIPLITVFASTSALTAVVAARKDRNEQPIWRLYKDAFVAQFRQSVVLALVWGVAGVVLWADFYFGVNAHAGMALRVPAAAAALLGGIVAAGSAAFACQLLVKHPAPVRVQIRNAVLLSLANIGTTLLCALLLAAGVVASYLVAPALPVLGYLVVALQYRLTARAVSRTLVKAERHGVDGAEAPAAPKSAAASRS</sequence>
<feature type="transmembrane region" description="Helical" evidence="1">
    <location>
        <begin position="168"/>
        <end position="186"/>
    </location>
</feature>
<name>A0A1J7B9R6_9ACTN</name>
<keyword evidence="3" id="KW-1185">Reference proteome</keyword>
<evidence type="ECO:0000256" key="1">
    <source>
        <dbReference type="SAM" id="Phobius"/>
    </source>
</evidence>
<feature type="transmembrane region" description="Helical" evidence="1">
    <location>
        <begin position="20"/>
        <end position="48"/>
    </location>
</feature>
<keyword evidence="1" id="KW-0812">Transmembrane</keyword>
<gene>
    <name evidence="2" type="ORF">BIV57_21775</name>
</gene>
<dbReference type="STRING" id="1428644.BIV57_21775"/>